<dbReference type="InterPro" id="IPR036396">
    <property type="entry name" value="Cyt_P450_sf"/>
</dbReference>
<evidence type="ECO:0000313" key="3">
    <source>
        <dbReference type="Proteomes" id="UP000185904"/>
    </source>
</evidence>
<dbReference type="Proteomes" id="UP000185904">
    <property type="component" value="Unassembled WGS sequence"/>
</dbReference>
<dbReference type="GeneID" id="34590977"/>
<evidence type="ECO:0000256" key="1">
    <source>
        <dbReference type="SAM" id="MobiDB-lite"/>
    </source>
</evidence>
<dbReference type="Gene3D" id="1.10.630.10">
    <property type="entry name" value="Cytochrome P450"/>
    <property type="match status" value="1"/>
</dbReference>
<name>A0A178CV01_9EURO</name>
<proteinExistence type="predicted"/>
<gene>
    <name evidence="2" type="ORF">AYO20_07566</name>
</gene>
<dbReference type="GO" id="GO:0005506">
    <property type="term" value="F:iron ion binding"/>
    <property type="evidence" value="ECO:0007669"/>
    <property type="project" value="InterPro"/>
</dbReference>
<feature type="region of interest" description="Disordered" evidence="1">
    <location>
        <begin position="1"/>
        <end position="21"/>
    </location>
</feature>
<evidence type="ECO:0000313" key="2">
    <source>
        <dbReference type="EMBL" id="OAL33084.1"/>
    </source>
</evidence>
<dbReference type="OrthoDB" id="3934656at2759"/>
<organism evidence="2 3">
    <name type="scientific">Fonsecaea nubica</name>
    <dbReference type="NCBI Taxonomy" id="856822"/>
    <lineage>
        <taxon>Eukaryota</taxon>
        <taxon>Fungi</taxon>
        <taxon>Dikarya</taxon>
        <taxon>Ascomycota</taxon>
        <taxon>Pezizomycotina</taxon>
        <taxon>Eurotiomycetes</taxon>
        <taxon>Chaetothyriomycetidae</taxon>
        <taxon>Chaetothyriales</taxon>
        <taxon>Herpotrichiellaceae</taxon>
        <taxon>Fonsecaea</taxon>
    </lineage>
</organism>
<keyword evidence="3" id="KW-1185">Reference proteome</keyword>
<sequence length="140" mass="15887">MKISTLSHPRSESRRRALSKTPPVLHRNYGRVVRVAPNELSIVDENPMKLLYGHGHNSTKTAWYKVWDMPDVAPGLFATQDKNIHSFLRKRVSSAYSMTSILRYEPYIQGMLDLLFSKLAAHSRAGRSVNMSDFTNALAI</sequence>
<dbReference type="GO" id="GO:0020037">
    <property type="term" value="F:heme binding"/>
    <property type="evidence" value="ECO:0007669"/>
    <property type="project" value="InterPro"/>
</dbReference>
<protein>
    <submittedName>
        <fullName evidence="2">Uncharacterized protein</fullName>
    </submittedName>
</protein>
<dbReference type="GO" id="GO:0016705">
    <property type="term" value="F:oxidoreductase activity, acting on paired donors, with incorporation or reduction of molecular oxygen"/>
    <property type="evidence" value="ECO:0007669"/>
    <property type="project" value="InterPro"/>
</dbReference>
<dbReference type="EMBL" id="LVCJ01000054">
    <property type="protein sequence ID" value="OAL33084.1"/>
    <property type="molecule type" value="Genomic_DNA"/>
</dbReference>
<comment type="caution">
    <text evidence="2">The sequence shown here is derived from an EMBL/GenBank/DDBJ whole genome shotgun (WGS) entry which is preliminary data.</text>
</comment>
<reference evidence="2 3" key="1">
    <citation type="submission" date="2016-03" db="EMBL/GenBank/DDBJ databases">
        <title>The draft genome sequence of Fonsecaea nubica causative agent of cutaneous subcutaneous infection in human host.</title>
        <authorList>
            <person name="Costa F."/>
            <person name="Sybren D.H."/>
            <person name="Raittz R.T."/>
            <person name="Weiss V.A."/>
            <person name="Leao A.C."/>
            <person name="Gomes R."/>
            <person name="De Souza E.M."/>
            <person name="Pedrosa F.O."/>
            <person name="Steffens M.B."/>
            <person name="Bombassaro A."/>
            <person name="Tadra-Sfeir M.Z."/>
            <person name="Moreno L.F."/>
            <person name="Najafzadeh M.J."/>
            <person name="Felipe M.S."/>
            <person name="Teixeira M."/>
            <person name="Sun J."/>
            <person name="Xi L."/>
            <person name="Castro M.A."/>
            <person name="Vicente V.A."/>
        </authorList>
    </citation>
    <scope>NUCLEOTIDE SEQUENCE [LARGE SCALE GENOMIC DNA]</scope>
    <source>
        <strain evidence="2 3">CBS 269.64</strain>
    </source>
</reference>
<accession>A0A178CV01</accession>
<dbReference type="GO" id="GO:0004497">
    <property type="term" value="F:monooxygenase activity"/>
    <property type="evidence" value="ECO:0007669"/>
    <property type="project" value="InterPro"/>
</dbReference>
<dbReference type="RefSeq" id="XP_022498096.1">
    <property type="nucleotide sequence ID" value="XM_022645851.1"/>
</dbReference>
<dbReference type="AlphaFoldDB" id="A0A178CV01"/>
<dbReference type="SUPFAM" id="SSF48264">
    <property type="entry name" value="Cytochrome P450"/>
    <property type="match status" value="1"/>
</dbReference>